<feature type="repeat" description="PPR" evidence="2">
    <location>
        <begin position="501"/>
        <end position="535"/>
    </location>
</feature>
<feature type="repeat" description="PPR" evidence="2">
    <location>
        <begin position="827"/>
        <end position="861"/>
    </location>
</feature>
<keyword evidence="3" id="KW-1133">Transmembrane helix</keyword>
<accession>A0ABP0MTB5</accession>
<sequence length="1026" mass="115243">MATNWLFLARAGVATTWIELAFVISFALGFLILRNGLCGFFGRGHLKRRYGMAKHIAQFNMKLKNIIETEASAGNWVNVLKAWRAGEDDAPTTKDILRIVVQAFVDEEPNALVKEMISHIKKHDKVFSGFGMTILDVVARSGKTQLMEELWELPPQAGIQHSSCSYDVILGGFASTAEIKKVRLYEKMMKKEHMRLSPRGLSLIIKGYLKNGLVDQVFEKFMEMKGSSYEIPSFAVAQFFRVAGEAGRSEEFLEAASKNDLEISVEAYCVILVDCVRTSNLKLAEKVETAVRSTRTTISPQLYEMLIKVYMLGSDERAIVIFKELQRSDGVSETFCVKLLARCAECKFLSFAEEIIKHCRTIKVMTLSVYSALMKVYAYSGLYEKACDLYEEIKREGVEPDAMMYGCLMKFAVECGRKSLLQELSEKVPSLDIQHYMSMIRSAGCDGDVARAFAVFERLKKSPVSADVAAFNCVLDVCVRAGDMKSAKELMEDMRPQNMVDIITYNTMIKGLCNQRDVKGARLMMQEMEERGIAANDVSYNCLINAAVSSGNMSEAWDLVKTMESKGVRPDRYTISTIMKTLKRTTPPGHAAKCFDLLDRSGVDLCQDEILLNIVLETGIRHKELKRMNGILEAFEQSKIRPSTPTYGSLIKAYGIMKRPDRCWEIWKEMTDQRGLTPTHIVIGCMLDALVCNGLVDDAERIFYEYSTAPNVILYSILFKGFAATHQPKRAMDLWRSMRKKGLTMNTVGYNSVIDSQARLGNVEEVTEIMSAMSEEGIKPDRITHSIIVKAYCIRGDFKRAIATIHSMQATTLKPVLEPADCNVEHDAVVYNTCMDACSKHSRVELVDQLLEEMLTHKIAPTNFTLGILVKTCARAKQLDKAFEMVDKLPKIGKFAPNQQVWMSLMQCCINNGSPQKALEVFHEMRKCSHGVDCKVYQVLISGLVKYGCLAEAVKLVEEACGLWELPKSRSKQHLSLDCLEALFEAIMRQNSRQELALPLLERLRAAQIPVSSRMVALAFAAIEDA</sequence>
<feature type="repeat" description="PPR" evidence="2">
    <location>
        <begin position="366"/>
        <end position="400"/>
    </location>
</feature>
<evidence type="ECO:0000256" key="2">
    <source>
        <dbReference type="PROSITE-ProRule" id="PRU00708"/>
    </source>
</evidence>
<keyword evidence="5" id="KW-1185">Reference proteome</keyword>
<dbReference type="EMBL" id="CAXAMN010019668">
    <property type="protein sequence ID" value="CAK9054731.1"/>
    <property type="molecule type" value="Genomic_DNA"/>
</dbReference>
<evidence type="ECO:0000256" key="1">
    <source>
        <dbReference type="ARBA" id="ARBA00007626"/>
    </source>
</evidence>
<dbReference type="InterPro" id="IPR002885">
    <property type="entry name" value="PPR_rpt"/>
</dbReference>
<dbReference type="Pfam" id="PF13812">
    <property type="entry name" value="PPR_3"/>
    <property type="match status" value="1"/>
</dbReference>
<name>A0ABP0MTB5_9DINO</name>
<organism evidence="4 5">
    <name type="scientific">Durusdinium trenchii</name>
    <dbReference type="NCBI Taxonomy" id="1381693"/>
    <lineage>
        <taxon>Eukaryota</taxon>
        <taxon>Sar</taxon>
        <taxon>Alveolata</taxon>
        <taxon>Dinophyceae</taxon>
        <taxon>Suessiales</taxon>
        <taxon>Symbiodiniaceae</taxon>
        <taxon>Durusdinium</taxon>
    </lineage>
</organism>
<evidence type="ECO:0008006" key="6">
    <source>
        <dbReference type="Google" id="ProtNLM"/>
    </source>
</evidence>
<dbReference type="Pfam" id="PF01535">
    <property type="entry name" value="PPR"/>
    <property type="match status" value="5"/>
</dbReference>
<keyword evidence="3" id="KW-0472">Membrane</keyword>
<dbReference type="PROSITE" id="PS51375">
    <property type="entry name" value="PPR"/>
    <property type="match status" value="10"/>
</dbReference>
<evidence type="ECO:0000313" key="5">
    <source>
        <dbReference type="Proteomes" id="UP001642484"/>
    </source>
</evidence>
<feature type="repeat" description="PPR" evidence="2">
    <location>
        <begin position="781"/>
        <end position="815"/>
    </location>
</feature>
<feature type="repeat" description="PPR" evidence="2">
    <location>
        <begin position="746"/>
        <end position="780"/>
    </location>
</feature>
<evidence type="ECO:0000313" key="4">
    <source>
        <dbReference type="EMBL" id="CAK9054731.1"/>
    </source>
</evidence>
<protein>
    <recommendedName>
        <fullName evidence="6">Pentatricopeptide repeat-containing protein</fullName>
    </recommendedName>
</protein>
<comment type="similarity">
    <text evidence="1">Belongs to the PPR family. P subfamily.</text>
</comment>
<feature type="repeat" description="PPR" evidence="2">
    <location>
        <begin position="898"/>
        <end position="932"/>
    </location>
</feature>
<dbReference type="SUPFAM" id="SSF140860">
    <property type="entry name" value="Pseudo ankyrin repeat-like"/>
    <property type="match status" value="1"/>
</dbReference>
<feature type="repeat" description="PPR" evidence="2">
    <location>
        <begin position="536"/>
        <end position="570"/>
    </location>
</feature>
<reference evidence="4 5" key="1">
    <citation type="submission" date="2024-02" db="EMBL/GenBank/DDBJ databases">
        <authorList>
            <person name="Chen Y."/>
            <person name="Shah S."/>
            <person name="Dougan E. K."/>
            <person name="Thang M."/>
            <person name="Chan C."/>
        </authorList>
    </citation>
    <scope>NUCLEOTIDE SEQUENCE [LARGE SCALE GENOMIC DNA]</scope>
</reference>
<dbReference type="PANTHER" id="PTHR46128:SF329">
    <property type="entry name" value="MITOCHONDRIAL GROUP I INTRON SPLICING FACTOR DMR1"/>
    <property type="match status" value="1"/>
</dbReference>
<comment type="caution">
    <text evidence="4">The sequence shown here is derived from an EMBL/GenBank/DDBJ whole genome shotgun (WGS) entry which is preliminary data.</text>
</comment>
<evidence type="ECO:0000256" key="3">
    <source>
        <dbReference type="SAM" id="Phobius"/>
    </source>
</evidence>
<keyword evidence="3" id="KW-0812">Transmembrane</keyword>
<proteinExistence type="inferred from homology"/>
<feature type="repeat" description="PPR" evidence="2">
    <location>
        <begin position="643"/>
        <end position="678"/>
    </location>
</feature>
<feature type="repeat" description="PPR" evidence="2">
    <location>
        <begin position="711"/>
        <end position="745"/>
    </location>
</feature>
<dbReference type="NCBIfam" id="TIGR00756">
    <property type="entry name" value="PPR"/>
    <property type="match status" value="9"/>
</dbReference>
<dbReference type="InterPro" id="IPR050872">
    <property type="entry name" value="PPR_P_subfamily"/>
</dbReference>
<dbReference type="Proteomes" id="UP001642484">
    <property type="component" value="Unassembled WGS sequence"/>
</dbReference>
<gene>
    <name evidence="4" type="ORF">CCMP2556_LOCUS27330</name>
</gene>
<dbReference type="Gene3D" id="1.25.40.10">
    <property type="entry name" value="Tetratricopeptide repeat domain"/>
    <property type="match status" value="7"/>
</dbReference>
<feature type="repeat" description="PPR" evidence="2">
    <location>
        <begin position="467"/>
        <end position="497"/>
    </location>
</feature>
<dbReference type="PANTHER" id="PTHR46128">
    <property type="entry name" value="MITOCHONDRIAL GROUP I INTRON SPLICING FACTOR CCM1"/>
    <property type="match status" value="1"/>
</dbReference>
<feature type="transmembrane region" description="Helical" evidence="3">
    <location>
        <begin position="20"/>
        <end position="42"/>
    </location>
</feature>
<dbReference type="InterPro" id="IPR011990">
    <property type="entry name" value="TPR-like_helical_dom_sf"/>
</dbReference>
<dbReference type="Pfam" id="PF13041">
    <property type="entry name" value="PPR_2"/>
    <property type="match status" value="4"/>
</dbReference>